<organism evidence="2">
    <name type="scientific">viral metagenome</name>
    <dbReference type="NCBI Taxonomy" id="1070528"/>
    <lineage>
        <taxon>unclassified sequences</taxon>
        <taxon>metagenomes</taxon>
        <taxon>organismal metagenomes</taxon>
    </lineage>
</organism>
<reference evidence="2" key="1">
    <citation type="submission" date="2020-03" db="EMBL/GenBank/DDBJ databases">
        <title>The deep terrestrial virosphere.</title>
        <authorList>
            <person name="Holmfeldt K."/>
            <person name="Nilsson E."/>
            <person name="Simone D."/>
            <person name="Lopez-Fernandez M."/>
            <person name="Wu X."/>
            <person name="de Brujin I."/>
            <person name="Lundin D."/>
            <person name="Andersson A."/>
            <person name="Bertilsson S."/>
            <person name="Dopson M."/>
        </authorList>
    </citation>
    <scope>NUCLEOTIDE SEQUENCE</scope>
    <source>
        <strain evidence="2">TM448B01302</strain>
    </source>
</reference>
<keyword evidence="1" id="KW-0175">Coiled coil</keyword>
<accession>A0A6M3XKP9</accession>
<feature type="coiled-coil region" evidence="1">
    <location>
        <begin position="34"/>
        <end position="68"/>
    </location>
</feature>
<protein>
    <submittedName>
        <fullName evidence="2">Uncharacterized protein</fullName>
    </submittedName>
</protein>
<proteinExistence type="predicted"/>
<name>A0A6M3XKP9_9ZZZZ</name>
<dbReference type="EMBL" id="MT144731">
    <property type="protein sequence ID" value="QJH98411.1"/>
    <property type="molecule type" value="Genomic_DNA"/>
</dbReference>
<sequence length="72" mass="8447">MATDKIYYLGKQQKLQQKLARVKDQLVVDVINLANRAVGEIQEIQNENKEIEEIIKKEEETKIHIKNKKEAK</sequence>
<evidence type="ECO:0000313" key="2">
    <source>
        <dbReference type="EMBL" id="QJH98411.1"/>
    </source>
</evidence>
<gene>
    <name evidence="2" type="ORF">TM448B01302_0015</name>
</gene>
<evidence type="ECO:0000256" key="1">
    <source>
        <dbReference type="SAM" id="Coils"/>
    </source>
</evidence>
<dbReference type="AlphaFoldDB" id="A0A6M3XKP9"/>